<dbReference type="InterPro" id="IPR036291">
    <property type="entry name" value="NAD(P)-bd_dom_sf"/>
</dbReference>
<sequence>VFYASGDTGQGCLMKDLQPVYEPSLPGDIEHSLADISKAKEIGYDPEYDLEAGLKQTIASAQAL</sequence>
<reference evidence="1" key="1">
    <citation type="journal article" date="2014" name="Front. Microbiol.">
        <title>High frequency of phylogenetically diverse reductive dehalogenase-homologous genes in deep subseafloor sedimentary metagenomes.</title>
        <authorList>
            <person name="Kawai M."/>
            <person name="Futagami T."/>
            <person name="Toyoda A."/>
            <person name="Takaki Y."/>
            <person name="Nishi S."/>
            <person name="Hori S."/>
            <person name="Arai W."/>
            <person name="Tsubouchi T."/>
            <person name="Morono Y."/>
            <person name="Uchiyama I."/>
            <person name="Ito T."/>
            <person name="Fujiyama A."/>
            <person name="Inagaki F."/>
            <person name="Takami H."/>
        </authorList>
    </citation>
    <scope>NUCLEOTIDE SEQUENCE</scope>
    <source>
        <strain evidence="1">Expedition CK06-06</strain>
    </source>
</reference>
<proteinExistence type="predicted"/>
<evidence type="ECO:0000313" key="1">
    <source>
        <dbReference type="EMBL" id="GAJ12725.1"/>
    </source>
</evidence>
<dbReference type="SUPFAM" id="SSF51735">
    <property type="entry name" value="NAD(P)-binding Rossmann-fold domains"/>
    <property type="match status" value="1"/>
</dbReference>
<organism evidence="1">
    <name type="scientific">marine sediment metagenome</name>
    <dbReference type="NCBI Taxonomy" id="412755"/>
    <lineage>
        <taxon>unclassified sequences</taxon>
        <taxon>metagenomes</taxon>
        <taxon>ecological metagenomes</taxon>
    </lineage>
</organism>
<feature type="non-terminal residue" evidence="1">
    <location>
        <position position="1"/>
    </location>
</feature>
<dbReference type="EMBL" id="BARW01028421">
    <property type="protein sequence ID" value="GAJ12725.1"/>
    <property type="molecule type" value="Genomic_DNA"/>
</dbReference>
<evidence type="ECO:0008006" key="2">
    <source>
        <dbReference type="Google" id="ProtNLM"/>
    </source>
</evidence>
<name>X1VSJ6_9ZZZZ</name>
<comment type="caution">
    <text evidence="1">The sequence shown here is derived from an EMBL/GenBank/DDBJ whole genome shotgun (WGS) entry which is preliminary data.</text>
</comment>
<gene>
    <name evidence="1" type="ORF">S12H4_45886</name>
</gene>
<protein>
    <recommendedName>
        <fullName evidence="2">NAD-dependent epimerase/dehydratase domain-containing protein</fullName>
    </recommendedName>
</protein>
<dbReference type="AlphaFoldDB" id="X1VSJ6"/>
<accession>X1VSJ6</accession>
<dbReference type="Gene3D" id="3.90.25.10">
    <property type="entry name" value="UDP-galactose 4-epimerase, domain 1"/>
    <property type="match status" value="1"/>
</dbReference>